<dbReference type="EMBL" id="CM023481">
    <property type="protein sequence ID" value="KAH6945606.1"/>
    <property type="molecule type" value="Genomic_DNA"/>
</dbReference>
<keyword evidence="2" id="KW-1185">Reference proteome</keyword>
<protein>
    <submittedName>
        <fullName evidence="1">Uncharacterized protein</fullName>
    </submittedName>
</protein>
<sequence length="230" mass="25443">MSVSLHKRKRKTSAPCTRRGSCSDVSTVAALTTQTTVLALTSQEISQTRLGLVIVCSAVHCSVANASPRVGGGEGRATTEQTRRRGSAAALAPEKCLNLILVTKPSLDVQAHNRRAEARGRRAVHPNHPNVDIPQRESFRGPLRRPPFFKWLLNALRVLEFVGWVVLLRLLLALSAASVFFLVCLLIMAVVVGGPPLLCSVTDFMIDTFREVFTTFSQFIEDPMQRRRRR</sequence>
<accession>A0ACB7THL3</accession>
<evidence type="ECO:0000313" key="1">
    <source>
        <dbReference type="EMBL" id="KAH6945606.1"/>
    </source>
</evidence>
<comment type="caution">
    <text evidence="1">The sequence shown here is derived from an EMBL/GenBank/DDBJ whole genome shotgun (WGS) entry which is preliminary data.</text>
</comment>
<dbReference type="Proteomes" id="UP000821845">
    <property type="component" value="Chromosome 1"/>
</dbReference>
<proteinExistence type="predicted"/>
<organism evidence="1 2">
    <name type="scientific">Hyalomma asiaticum</name>
    <name type="common">Tick</name>
    <dbReference type="NCBI Taxonomy" id="266040"/>
    <lineage>
        <taxon>Eukaryota</taxon>
        <taxon>Metazoa</taxon>
        <taxon>Ecdysozoa</taxon>
        <taxon>Arthropoda</taxon>
        <taxon>Chelicerata</taxon>
        <taxon>Arachnida</taxon>
        <taxon>Acari</taxon>
        <taxon>Parasitiformes</taxon>
        <taxon>Ixodida</taxon>
        <taxon>Ixodoidea</taxon>
        <taxon>Ixodidae</taxon>
        <taxon>Hyalomminae</taxon>
        <taxon>Hyalomma</taxon>
    </lineage>
</organism>
<evidence type="ECO:0000313" key="2">
    <source>
        <dbReference type="Proteomes" id="UP000821845"/>
    </source>
</evidence>
<reference evidence="1" key="1">
    <citation type="submission" date="2020-05" db="EMBL/GenBank/DDBJ databases">
        <title>Large-scale comparative analyses of tick genomes elucidate their genetic diversity and vector capacities.</title>
        <authorList>
            <person name="Jia N."/>
            <person name="Wang J."/>
            <person name="Shi W."/>
            <person name="Du L."/>
            <person name="Sun Y."/>
            <person name="Zhan W."/>
            <person name="Jiang J."/>
            <person name="Wang Q."/>
            <person name="Zhang B."/>
            <person name="Ji P."/>
            <person name="Sakyi L.B."/>
            <person name="Cui X."/>
            <person name="Yuan T."/>
            <person name="Jiang B."/>
            <person name="Yang W."/>
            <person name="Lam T.T.-Y."/>
            <person name="Chang Q."/>
            <person name="Ding S."/>
            <person name="Wang X."/>
            <person name="Zhu J."/>
            <person name="Ruan X."/>
            <person name="Zhao L."/>
            <person name="Wei J."/>
            <person name="Que T."/>
            <person name="Du C."/>
            <person name="Cheng J."/>
            <person name="Dai P."/>
            <person name="Han X."/>
            <person name="Huang E."/>
            <person name="Gao Y."/>
            <person name="Liu J."/>
            <person name="Shao H."/>
            <person name="Ye R."/>
            <person name="Li L."/>
            <person name="Wei W."/>
            <person name="Wang X."/>
            <person name="Wang C."/>
            <person name="Yang T."/>
            <person name="Huo Q."/>
            <person name="Li W."/>
            <person name="Guo W."/>
            <person name="Chen H."/>
            <person name="Zhou L."/>
            <person name="Ni X."/>
            <person name="Tian J."/>
            <person name="Zhou Y."/>
            <person name="Sheng Y."/>
            <person name="Liu T."/>
            <person name="Pan Y."/>
            <person name="Xia L."/>
            <person name="Li J."/>
            <person name="Zhao F."/>
            <person name="Cao W."/>
        </authorList>
    </citation>
    <scope>NUCLEOTIDE SEQUENCE</scope>
    <source>
        <strain evidence="1">Hyas-2018</strain>
    </source>
</reference>
<gene>
    <name evidence="1" type="ORF">HPB50_009290</name>
</gene>
<name>A0ACB7THL3_HYAAI</name>